<protein>
    <submittedName>
        <fullName evidence="13">CLUMA_CG003821, isoform A</fullName>
    </submittedName>
</protein>
<keyword evidence="9 12" id="KW-0472">Membrane</keyword>
<dbReference type="GO" id="GO:0015293">
    <property type="term" value="F:symporter activity"/>
    <property type="evidence" value="ECO:0007669"/>
    <property type="project" value="TreeGrafter"/>
</dbReference>
<dbReference type="Gene3D" id="1.20.1730.10">
    <property type="entry name" value="Sodium/glucose cotransporter"/>
    <property type="match status" value="1"/>
</dbReference>
<sequence>MFGVLDYLVFAVTLLISIGIGIFVRYKHKQKSSDEFLLASRSMEVWPVAFSLMASLMSAITLLGVSNENYQFGTQFVIINISYGIATPIAVYLFLPIFYNLRVTSAYEYLELRFGKYARISASLAYSTQMILYMGIVLYAPALAFESVIGIDKNIAIIMIGLTVIFYCCIGGIRAVLLTDVFQAILMFVAIFLVIISGVIHADGVGNIFKAASNGNRLEFFNFNPDPTTRHSWFSQTIGGLFTYLSLYAVNQMQVQRLLTVKSLKEAQMALWWNWPILTALSLLTSFSGLVIYYYYQNCDPLLAGRITQRDQNMAIYVMDALGHIPGIAGLFVSGIYSASLSSISSCLNSLAAVTIEDYVKPIYLFLMKRPLKMSPQRSALPSKIIAGVYGIICIGTAYLAQHIGGILQISLTIFGVVGGPLLALFTLGMGTKRANEKGSIIGLVFGVVICMWIGFGQPKPPPPYLEFSIQDCSQFGIFNITKSIPEAVVANDSKYFYLYRISYLYTVVIGFVITFTVGYLTSLLKGQQTSEDNDALMNYELYFPHVAKSLRKNQAKLSNNLLNNELTITKL</sequence>
<evidence type="ECO:0000256" key="2">
    <source>
        <dbReference type="ARBA" id="ARBA00006434"/>
    </source>
</evidence>
<evidence type="ECO:0000256" key="7">
    <source>
        <dbReference type="ARBA" id="ARBA00023053"/>
    </source>
</evidence>
<dbReference type="InterPro" id="IPR051163">
    <property type="entry name" value="Sodium:Solute_Symporter_SSF"/>
</dbReference>
<keyword evidence="14" id="KW-1185">Reference proteome</keyword>
<evidence type="ECO:0000256" key="10">
    <source>
        <dbReference type="ARBA" id="ARBA00023201"/>
    </source>
</evidence>
<evidence type="ECO:0000256" key="5">
    <source>
        <dbReference type="ARBA" id="ARBA00022692"/>
    </source>
</evidence>
<feature type="transmembrane region" description="Helical" evidence="12">
    <location>
        <begin position="233"/>
        <end position="250"/>
    </location>
</feature>
<accession>A0A1J1HPX4</accession>
<reference evidence="13 14" key="1">
    <citation type="submission" date="2015-04" db="EMBL/GenBank/DDBJ databases">
        <authorList>
            <person name="Syromyatnikov M.Y."/>
            <person name="Popov V.N."/>
        </authorList>
    </citation>
    <scope>NUCLEOTIDE SEQUENCE [LARGE SCALE GENOMIC DNA]</scope>
</reference>
<comment type="subcellular location">
    <subcellularLocation>
        <location evidence="1">Cell membrane</location>
        <topology evidence="1">Multi-pass membrane protein</topology>
    </subcellularLocation>
</comment>
<feature type="transmembrane region" description="Helical" evidence="12">
    <location>
        <begin position="184"/>
        <end position="202"/>
    </location>
</feature>
<keyword evidence="8" id="KW-0406">Ion transport</keyword>
<evidence type="ECO:0000256" key="4">
    <source>
        <dbReference type="ARBA" id="ARBA00022475"/>
    </source>
</evidence>
<evidence type="ECO:0000313" key="14">
    <source>
        <dbReference type="Proteomes" id="UP000183832"/>
    </source>
</evidence>
<dbReference type="PANTHER" id="PTHR42985">
    <property type="entry name" value="SODIUM-COUPLED MONOCARBOXYLATE TRANSPORTER"/>
    <property type="match status" value="1"/>
</dbReference>
<comment type="similarity">
    <text evidence="2 11">Belongs to the sodium:solute symporter (SSF) (TC 2.A.21) family.</text>
</comment>
<feature type="transmembrane region" description="Helical" evidence="12">
    <location>
        <begin position="6"/>
        <end position="24"/>
    </location>
</feature>
<dbReference type="GO" id="GO:0006814">
    <property type="term" value="P:sodium ion transport"/>
    <property type="evidence" value="ECO:0007669"/>
    <property type="project" value="UniProtKB-KW"/>
</dbReference>
<dbReference type="CDD" id="cd11492">
    <property type="entry name" value="SLC5sbd_NIS-SMVT"/>
    <property type="match status" value="1"/>
</dbReference>
<evidence type="ECO:0000256" key="6">
    <source>
        <dbReference type="ARBA" id="ARBA00022989"/>
    </source>
</evidence>
<feature type="transmembrane region" description="Helical" evidence="12">
    <location>
        <begin position="77"/>
        <end position="99"/>
    </location>
</feature>
<dbReference type="EMBL" id="CVRI01000016">
    <property type="protein sequence ID" value="CRK90103.1"/>
    <property type="molecule type" value="Genomic_DNA"/>
</dbReference>
<dbReference type="AlphaFoldDB" id="A0A1J1HPX4"/>
<dbReference type="NCBIfam" id="TIGR00813">
    <property type="entry name" value="sss"/>
    <property type="match status" value="1"/>
</dbReference>
<name>A0A1J1HPX4_9DIPT</name>
<feature type="transmembrane region" description="Helical" evidence="12">
    <location>
        <begin position="407"/>
        <end position="428"/>
    </location>
</feature>
<feature type="transmembrane region" description="Helical" evidence="12">
    <location>
        <begin position="271"/>
        <end position="296"/>
    </location>
</feature>
<feature type="transmembrane region" description="Helical" evidence="12">
    <location>
        <begin position="45"/>
        <end position="65"/>
    </location>
</feature>
<evidence type="ECO:0000256" key="12">
    <source>
        <dbReference type="SAM" id="Phobius"/>
    </source>
</evidence>
<dbReference type="GO" id="GO:0005886">
    <property type="term" value="C:plasma membrane"/>
    <property type="evidence" value="ECO:0007669"/>
    <property type="project" value="UniProtKB-SubCell"/>
</dbReference>
<feature type="transmembrane region" description="Helical" evidence="12">
    <location>
        <begin position="440"/>
        <end position="456"/>
    </location>
</feature>
<feature type="transmembrane region" description="Helical" evidence="12">
    <location>
        <begin position="155"/>
        <end position="177"/>
    </location>
</feature>
<proteinExistence type="inferred from homology"/>
<evidence type="ECO:0000256" key="3">
    <source>
        <dbReference type="ARBA" id="ARBA00022448"/>
    </source>
</evidence>
<dbReference type="Proteomes" id="UP000183832">
    <property type="component" value="Unassembled WGS sequence"/>
</dbReference>
<gene>
    <name evidence="13" type="ORF">CLUMA_CG003821</name>
</gene>
<keyword evidence="10" id="KW-0739">Sodium transport</keyword>
<feature type="transmembrane region" description="Helical" evidence="12">
    <location>
        <begin position="502"/>
        <end position="521"/>
    </location>
</feature>
<feature type="transmembrane region" description="Helical" evidence="12">
    <location>
        <begin position="120"/>
        <end position="143"/>
    </location>
</feature>
<feature type="transmembrane region" description="Helical" evidence="12">
    <location>
        <begin position="381"/>
        <end position="401"/>
    </location>
</feature>
<evidence type="ECO:0000256" key="1">
    <source>
        <dbReference type="ARBA" id="ARBA00004651"/>
    </source>
</evidence>
<evidence type="ECO:0000256" key="11">
    <source>
        <dbReference type="RuleBase" id="RU362091"/>
    </source>
</evidence>
<keyword evidence="3" id="KW-0813">Transport</keyword>
<dbReference type="Pfam" id="PF00474">
    <property type="entry name" value="SSF"/>
    <property type="match status" value="1"/>
</dbReference>
<evidence type="ECO:0000313" key="13">
    <source>
        <dbReference type="EMBL" id="CRK90103.1"/>
    </source>
</evidence>
<dbReference type="STRING" id="568069.A0A1J1HPX4"/>
<evidence type="ECO:0000256" key="9">
    <source>
        <dbReference type="ARBA" id="ARBA00023136"/>
    </source>
</evidence>
<evidence type="ECO:0000256" key="8">
    <source>
        <dbReference type="ARBA" id="ARBA00023065"/>
    </source>
</evidence>
<dbReference type="PANTHER" id="PTHR42985:SF40">
    <property type="entry name" value="LD47995P-RELATED"/>
    <property type="match status" value="1"/>
</dbReference>
<keyword evidence="6 12" id="KW-1133">Transmembrane helix</keyword>
<dbReference type="InterPro" id="IPR001734">
    <property type="entry name" value="Na/solute_symporter"/>
</dbReference>
<keyword evidence="4" id="KW-1003">Cell membrane</keyword>
<organism evidence="13 14">
    <name type="scientific">Clunio marinus</name>
    <dbReference type="NCBI Taxonomy" id="568069"/>
    <lineage>
        <taxon>Eukaryota</taxon>
        <taxon>Metazoa</taxon>
        <taxon>Ecdysozoa</taxon>
        <taxon>Arthropoda</taxon>
        <taxon>Hexapoda</taxon>
        <taxon>Insecta</taxon>
        <taxon>Pterygota</taxon>
        <taxon>Neoptera</taxon>
        <taxon>Endopterygota</taxon>
        <taxon>Diptera</taxon>
        <taxon>Nematocera</taxon>
        <taxon>Chironomoidea</taxon>
        <taxon>Chironomidae</taxon>
        <taxon>Clunio</taxon>
    </lineage>
</organism>
<keyword evidence="7" id="KW-0915">Sodium</keyword>
<dbReference type="InterPro" id="IPR038377">
    <property type="entry name" value="Na/Glc_symporter_sf"/>
</dbReference>
<keyword evidence="5 12" id="KW-0812">Transmembrane</keyword>
<dbReference type="OrthoDB" id="6132759at2759"/>
<dbReference type="PROSITE" id="PS50283">
    <property type="entry name" value="NA_SOLUT_SYMP_3"/>
    <property type="match status" value="1"/>
</dbReference>